<reference evidence="2" key="1">
    <citation type="submission" date="2021-06" db="EMBL/GenBank/DDBJ databases">
        <authorList>
            <person name="Kallberg Y."/>
            <person name="Tangrot J."/>
            <person name="Rosling A."/>
        </authorList>
    </citation>
    <scope>NUCLEOTIDE SEQUENCE</scope>
    <source>
        <strain evidence="2">AZ414A</strain>
    </source>
</reference>
<evidence type="ECO:0000256" key="1">
    <source>
        <dbReference type="SAM" id="SignalP"/>
    </source>
</evidence>
<organism evidence="2 3">
    <name type="scientific">Diversispora eburnea</name>
    <dbReference type="NCBI Taxonomy" id="1213867"/>
    <lineage>
        <taxon>Eukaryota</taxon>
        <taxon>Fungi</taxon>
        <taxon>Fungi incertae sedis</taxon>
        <taxon>Mucoromycota</taxon>
        <taxon>Glomeromycotina</taxon>
        <taxon>Glomeromycetes</taxon>
        <taxon>Diversisporales</taxon>
        <taxon>Diversisporaceae</taxon>
        <taxon>Diversispora</taxon>
    </lineage>
</organism>
<evidence type="ECO:0000313" key="3">
    <source>
        <dbReference type="Proteomes" id="UP000789706"/>
    </source>
</evidence>
<keyword evidence="3" id="KW-1185">Reference proteome</keyword>
<feature type="chain" id="PRO_5040150345" evidence="1">
    <location>
        <begin position="24"/>
        <end position="55"/>
    </location>
</feature>
<feature type="signal peptide" evidence="1">
    <location>
        <begin position="1"/>
        <end position="23"/>
    </location>
</feature>
<keyword evidence="1" id="KW-0732">Signal</keyword>
<comment type="caution">
    <text evidence="2">The sequence shown here is derived from an EMBL/GenBank/DDBJ whole genome shotgun (WGS) entry which is preliminary data.</text>
</comment>
<gene>
    <name evidence="2" type="ORF">DEBURN_LOCUS10883</name>
</gene>
<evidence type="ECO:0000313" key="2">
    <source>
        <dbReference type="EMBL" id="CAG8633700.1"/>
    </source>
</evidence>
<dbReference type="AlphaFoldDB" id="A0A9N9GTM4"/>
<accession>A0A9N9GTM4</accession>
<sequence>MNSKLVILLFALFTISFFAEAKALPSFYKRDAEAEADLPMMKRDAEAEADLPMMR</sequence>
<dbReference type="Proteomes" id="UP000789706">
    <property type="component" value="Unassembled WGS sequence"/>
</dbReference>
<feature type="non-terminal residue" evidence="2">
    <location>
        <position position="55"/>
    </location>
</feature>
<name>A0A9N9GTM4_9GLOM</name>
<protein>
    <submittedName>
        <fullName evidence="2">36_t:CDS:1</fullName>
    </submittedName>
</protein>
<dbReference type="EMBL" id="CAJVPK010004079">
    <property type="protein sequence ID" value="CAG8633700.1"/>
    <property type="molecule type" value="Genomic_DNA"/>
</dbReference>
<proteinExistence type="predicted"/>